<accession>F0QWR5</accession>
<dbReference type="AlphaFoldDB" id="F0QWR5"/>
<name>F0QWR5_VULM7</name>
<evidence type="ECO:0000313" key="5">
    <source>
        <dbReference type="Proteomes" id="UP000007485"/>
    </source>
</evidence>
<dbReference type="GO" id="GO:0042256">
    <property type="term" value="P:cytosolic ribosome assembly"/>
    <property type="evidence" value="ECO:0007669"/>
    <property type="project" value="InterPro"/>
</dbReference>
<dbReference type="Pfam" id="PF01912">
    <property type="entry name" value="eIF-6"/>
    <property type="match status" value="1"/>
</dbReference>
<reference evidence="4 5" key="1">
    <citation type="journal article" date="2011" name="J. Bacteriol.">
        <title>Complete genome sequence of 'Vulcanisaeta moutnovskia' strain 768-28, a novel member of the hyperthermophilic crenarchaeal genus vulcanisaeta.</title>
        <authorList>
            <person name="Gumerov V.M."/>
            <person name="Mardanov A.V."/>
            <person name="Beletsky A.V."/>
            <person name="Prokofeva M.I."/>
            <person name="Bonch-Osmolovskaya E.A."/>
            <person name="Ravin N.V."/>
            <person name="Skryabin K.G."/>
        </authorList>
    </citation>
    <scope>NUCLEOTIDE SEQUENCE [LARGE SCALE GENOMIC DNA]</scope>
    <source>
        <strain evidence="4 5">768-28</strain>
    </source>
</reference>
<dbReference type="STRING" id="985053.VMUT_2085"/>
<evidence type="ECO:0000256" key="1">
    <source>
        <dbReference type="ARBA" id="ARBA00022540"/>
    </source>
</evidence>
<keyword evidence="1 3" id="KW-0396">Initiation factor</keyword>
<evidence type="ECO:0000256" key="2">
    <source>
        <dbReference type="ARBA" id="ARBA00022917"/>
    </source>
</evidence>
<evidence type="ECO:0000256" key="3">
    <source>
        <dbReference type="HAMAP-Rule" id="MF_00032"/>
    </source>
</evidence>
<dbReference type="NCBIfam" id="TIGR00323">
    <property type="entry name" value="eIF-6"/>
    <property type="match status" value="1"/>
</dbReference>
<dbReference type="EMBL" id="CP002529">
    <property type="protein sequence ID" value="ADY02282.1"/>
    <property type="molecule type" value="Genomic_DNA"/>
</dbReference>
<dbReference type="InterPro" id="IPR002769">
    <property type="entry name" value="eIF6"/>
</dbReference>
<dbReference type="OrthoDB" id="33582at2157"/>
<dbReference type="GeneID" id="10289737"/>
<dbReference type="Proteomes" id="UP000007485">
    <property type="component" value="Chromosome"/>
</dbReference>
<dbReference type="GO" id="GO:0043022">
    <property type="term" value="F:ribosome binding"/>
    <property type="evidence" value="ECO:0007669"/>
    <property type="project" value="InterPro"/>
</dbReference>
<protein>
    <recommendedName>
        <fullName evidence="3">Translation initiation factor 6</fullName>
        <shortName evidence="3">aIF-6</shortName>
    </recommendedName>
</protein>
<keyword evidence="5" id="KW-1185">Reference proteome</keyword>
<dbReference type="HOGENOM" id="CLU_071894_1_0_2"/>
<proteinExistence type="inferred from homology"/>
<dbReference type="SUPFAM" id="SSF55909">
    <property type="entry name" value="Pentein"/>
    <property type="match status" value="1"/>
</dbReference>
<evidence type="ECO:0000313" key="4">
    <source>
        <dbReference type="EMBL" id="ADY02282.1"/>
    </source>
</evidence>
<dbReference type="KEGG" id="vmo:VMUT_2085"/>
<dbReference type="PANTHER" id="PTHR10784">
    <property type="entry name" value="TRANSLATION INITIATION FACTOR 6"/>
    <property type="match status" value="1"/>
</dbReference>
<organism evidence="4 5">
    <name type="scientific">Vulcanisaeta moutnovskia (strain 768-28)</name>
    <dbReference type="NCBI Taxonomy" id="985053"/>
    <lineage>
        <taxon>Archaea</taxon>
        <taxon>Thermoproteota</taxon>
        <taxon>Thermoprotei</taxon>
        <taxon>Thermoproteales</taxon>
        <taxon>Thermoproteaceae</taxon>
        <taxon>Vulcanisaeta</taxon>
    </lineage>
</organism>
<comment type="similarity">
    <text evidence="3">Belongs to the eIF-6 family.</text>
</comment>
<dbReference type="RefSeq" id="WP_013605443.1">
    <property type="nucleotide sequence ID" value="NC_015151.1"/>
</dbReference>
<keyword evidence="2 3" id="KW-0648">Protein biosynthesis</keyword>
<dbReference type="GO" id="GO:0003743">
    <property type="term" value="F:translation initiation factor activity"/>
    <property type="evidence" value="ECO:0007669"/>
    <property type="project" value="UniProtKB-UniRule"/>
</dbReference>
<dbReference type="PIRSF" id="PIRSF006413">
    <property type="entry name" value="IF-6"/>
    <property type="match status" value="1"/>
</dbReference>
<dbReference type="HAMAP" id="MF_00032">
    <property type="entry name" value="eIF_6"/>
    <property type="match status" value="1"/>
</dbReference>
<dbReference type="Gene3D" id="3.75.10.10">
    <property type="entry name" value="L-arginine/glycine Amidinotransferase, Chain A"/>
    <property type="match status" value="1"/>
</dbReference>
<comment type="function">
    <text evidence="3">Binds to the 50S ribosomal subunit and prevents its association with the 30S ribosomal subunit to form the 70S initiation complex.</text>
</comment>
<dbReference type="SMART" id="SM00654">
    <property type="entry name" value="eIF6"/>
    <property type="match status" value="1"/>
</dbReference>
<dbReference type="eggNOG" id="arCOG04176">
    <property type="taxonomic scope" value="Archaea"/>
</dbReference>
<gene>
    <name evidence="3" type="primary">eif6</name>
    <name evidence="4" type="ordered locus">VMUT_2085</name>
</gene>
<sequence>MSRRRFEVAPLSIYGTSTIGVYIFTNNTLTIVPMDVPDKVINSIRDTLGTTVIKSSLAKSPLIGIFMIGNDNGVLVPSIVTEDEVNELRKNGLNVSVIRTRYTAVANLVLTNSRKTVVSPIIEKEYIDLIRDTLGTEVIIDEICGTYLVGSIAVANDRGVLLSPEARDEDERKIRDYFGLPVNVGTVNRGRSFLRGGLVVNNNGGLVGSDTTGFEIVRIMQALGGA</sequence>